<proteinExistence type="predicted"/>
<keyword evidence="1" id="KW-0472">Membrane</keyword>
<dbReference type="InterPro" id="IPR025738">
    <property type="entry name" value="BatD"/>
</dbReference>
<gene>
    <name evidence="3" type="ORF">EDD52_10540</name>
</gene>
<keyword evidence="1" id="KW-1133">Transmembrane helix</keyword>
<sequence length="400" mass="44668">MRVLIVLLMISPALVWAQSSEVKPDELGIEVLVGERETPPYVGEMLMITIRGMYHRHVTRETLVQPDLEGFNWTQLGPDIWGEERIRGQKVKILERRMALYPVRAGTLTIGSFAHRLTLTDEQDDWFDHEIRTAPVTIKVLPIPAEAKDDWWFPASRLRISDQWSNAPDQLQPGEGVLRILHLEAVGATPEMIPPMPELTSPSALIFPHPEKRLVELSPDGPVTHAFWRWTIRPTNGTSAIVEPLTVRYFDTVGRVLREASISAQRVSYGDVTPAQQSNAAPPDAFRLPGIASLILGVAVFGGGIFAILHGHRFAGGLGLRRFRILDPDYRALFRAARHGDRSALRKAAIALLRDDAKREGRAAMLKDFDTNIFGKDASEPDLQAFARAFARGTRVKTYG</sequence>
<evidence type="ECO:0000313" key="4">
    <source>
        <dbReference type="Proteomes" id="UP000295696"/>
    </source>
</evidence>
<feature type="transmembrane region" description="Helical" evidence="1">
    <location>
        <begin position="286"/>
        <end position="309"/>
    </location>
</feature>
<comment type="caution">
    <text evidence="3">The sequence shown here is derived from an EMBL/GenBank/DDBJ whole genome shotgun (WGS) entry which is preliminary data.</text>
</comment>
<dbReference type="AlphaFoldDB" id="A0A4R3JI64"/>
<protein>
    <submittedName>
        <fullName evidence="3">Oxygen tolerance protein BatD</fullName>
    </submittedName>
</protein>
<dbReference type="EMBL" id="SLZU01000005">
    <property type="protein sequence ID" value="TCS64480.1"/>
    <property type="molecule type" value="Genomic_DNA"/>
</dbReference>
<feature type="chain" id="PRO_5020345731" evidence="2">
    <location>
        <begin position="18"/>
        <end position="400"/>
    </location>
</feature>
<dbReference type="Proteomes" id="UP000295696">
    <property type="component" value="Unassembled WGS sequence"/>
</dbReference>
<name>A0A4R3JI64_9RHOB</name>
<feature type="signal peptide" evidence="2">
    <location>
        <begin position="1"/>
        <end position="17"/>
    </location>
</feature>
<evidence type="ECO:0000313" key="3">
    <source>
        <dbReference type="EMBL" id="TCS64480.1"/>
    </source>
</evidence>
<keyword evidence="2" id="KW-0732">Signal</keyword>
<dbReference type="PANTHER" id="PTHR40940:SF1">
    <property type="entry name" value="PROTEIN BATD"/>
    <property type="match status" value="1"/>
</dbReference>
<keyword evidence="4" id="KW-1185">Reference proteome</keyword>
<dbReference type="RefSeq" id="WP_132244226.1">
    <property type="nucleotide sequence ID" value="NZ_SLZU01000005.1"/>
</dbReference>
<keyword evidence="1" id="KW-0812">Transmembrane</keyword>
<dbReference type="PANTHER" id="PTHR40940">
    <property type="entry name" value="PROTEIN BATD-RELATED"/>
    <property type="match status" value="1"/>
</dbReference>
<evidence type="ECO:0000256" key="1">
    <source>
        <dbReference type="SAM" id="Phobius"/>
    </source>
</evidence>
<organism evidence="3 4">
    <name type="scientific">Primorskyibacter sedentarius</name>
    <dbReference type="NCBI Taxonomy" id="745311"/>
    <lineage>
        <taxon>Bacteria</taxon>
        <taxon>Pseudomonadati</taxon>
        <taxon>Pseudomonadota</taxon>
        <taxon>Alphaproteobacteria</taxon>
        <taxon>Rhodobacterales</taxon>
        <taxon>Roseobacteraceae</taxon>
        <taxon>Primorskyibacter</taxon>
    </lineage>
</organism>
<dbReference type="OrthoDB" id="7688940at2"/>
<accession>A0A4R3JI64</accession>
<reference evidence="3 4" key="1">
    <citation type="submission" date="2019-03" db="EMBL/GenBank/DDBJ databases">
        <title>Genomic Encyclopedia of Type Strains, Phase IV (KMG-IV): sequencing the most valuable type-strain genomes for metagenomic binning, comparative biology and taxonomic classification.</title>
        <authorList>
            <person name="Goeker M."/>
        </authorList>
    </citation>
    <scope>NUCLEOTIDE SEQUENCE [LARGE SCALE GENOMIC DNA]</scope>
    <source>
        <strain evidence="3 4">DSM 104836</strain>
    </source>
</reference>
<evidence type="ECO:0000256" key="2">
    <source>
        <dbReference type="SAM" id="SignalP"/>
    </source>
</evidence>